<name>A0A5B7I6F8_PORTR</name>
<feature type="transmembrane region" description="Helical" evidence="2">
    <location>
        <begin position="6"/>
        <end position="24"/>
    </location>
</feature>
<protein>
    <submittedName>
        <fullName evidence="3">Uncharacterized protein</fullName>
    </submittedName>
</protein>
<keyword evidence="2" id="KW-1133">Transmembrane helix</keyword>
<sequence>MTWQLYLGVMVTAVAYIVTPLGPASGYESKDLQQTDAPATDPTEATTAEDMADTTRDSRCIGESNLTNASTK</sequence>
<evidence type="ECO:0000256" key="1">
    <source>
        <dbReference type="SAM" id="MobiDB-lite"/>
    </source>
</evidence>
<proteinExistence type="predicted"/>
<keyword evidence="4" id="KW-1185">Reference proteome</keyword>
<organism evidence="3 4">
    <name type="scientific">Portunus trituberculatus</name>
    <name type="common">Swimming crab</name>
    <name type="synonym">Neptunus trituberculatus</name>
    <dbReference type="NCBI Taxonomy" id="210409"/>
    <lineage>
        <taxon>Eukaryota</taxon>
        <taxon>Metazoa</taxon>
        <taxon>Ecdysozoa</taxon>
        <taxon>Arthropoda</taxon>
        <taxon>Crustacea</taxon>
        <taxon>Multicrustacea</taxon>
        <taxon>Malacostraca</taxon>
        <taxon>Eumalacostraca</taxon>
        <taxon>Eucarida</taxon>
        <taxon>Decapoda</taxon>
        <taxon>Pleocyemata</taxon>
        <taxon>Brachyura</taxon>
        <taxon>Eubrachyura</taxon>
        <taxon>Portunoidea</taxon>
        <taxon>Portunidae</taxon>
        <taxon>Portuninae</taxon>
        <taxon>Portunus</taxon>
    </lineage>
</organism>
<evidence type="ECO:0000256" key="2">
    <source>
        <dbReference type="SAM" id="Phobius"/>
    </source>
</evidence>
<feature type="region of interest" description="Disordered" evidence="1">
    <location>
        <begin position="25"/>
        <end position="72"/>
    </location>
</feature>
<comment type="caution">
    <text evidence="3">The sequence shown here is derived from an EMBL/GenBank/DDBJ whole genome shotgun (WGS) entry which is preliminary data.</text>
</comment>
<gene>
    <name evidence="3" type="ORF">E2C01_073845</name>
</gene>
<dbReference type="Proteomes" id="UP000324222">
    <property type="component" value="Unassembled WGS sequence"/>
</dbReference>
<keyword evidence="2" id="KW-0472">Membrane</keyword>
<keyword evidence="2" id="KW-0812">Transmembrane</keyword>
<dbReference type="EMBL" id="VSRR010050821">
    <property type="protein sequence ID" value="MPC79322.1"/>
    <property type="molecule type" value="Genomic_DNA"/>
</dbReference>
<dbReference type="AlphaFoldDB" id="A0A5B7I6F8"/>
<evidence type="ECO:0000313" key="3">
    <source>
        <dbReference type="EMBL" id="MPC79322.1"/>
    </source>
</evidence>
<accession>A0A5B7I6F8</accession>
<feature type="compositionally biased region" description="Low complexity" evidence="1">
    <location>
        <begin position="35"/>
        <end position="49"/>
    </location>
</feature>
<evidence type="ECO:0000313" key="4">
    <source>
        <dbReference type="Proteomes" id="UP000324222"/>
    </source>
</evidence>
<reference evidence="3 4" key="1">
    <citation type="submission" date="2019-05" db="EMBL/GenBank/DDBJ databases">
        <title>Another draft genome of Portunus trituberculatus and its Hox gene families provides insights of decapod evolution.</title>
        <authorList>
            <person name="Jeong J.-H."/>
            <person name="Song I."/>
            <person name="Kim S."/>
            <person name="Choi T."/>
            <person name="Kim D."/>
            <person name="Ryu S."/>
            <person name="Kim W."/>
        </authorList>
    </citation>
    <scope>NUCLEOTIDE SEQUENCE [LARGE SCALE GENOMIC DNA]</scope>
    <source>
        <tissue evidence="3">Muscle</tissue>
    </source>
</reference>